<protein>
    <recommendedName>
        <fullName evidence="6">Beta-lactamase-related domain-containing protein</fullName>
    </recommendedName>
</protein>
<keyword evidence="1" id="KW-0732">Signal</keyword>
<gene>
    <name evidence="4" type="ORF">QQX98_008540</name>
</gene>
<dbReference type="Gene3D" id="3.40.710.10">
    <property type="entry name" value="DD-peptidase/beta-lactamase superfamily"/>
    <property type="match status" value="1"/>
</dbReference>
<keyword evidence="5" id="KW-1185">Reference proteome</keyword>
<feature type="signal peptide" evidence="1">
    <location>
        <begin position="1"/>
        <end position="23"/>
    </location>
</feature>
<evidence type="ECO:0000313" key="4">
    <source>
        <dbReference type="EMBL" id="KAK7409300.1"/>
    </source>
</evidence>
<dbReference type="Pfam" id="PF26335">
    <property type="entry name" value="ARB_00930_C"/>
    <property type="match status" value="1"/>
</dbReference>
<dbReference type="SUPFAM" id="SSF56601">
    <property type="entry name" value="beta-lactamase/transpeptidase-like"/>
    <property type="match status" value="1"/>
</dbReference>
<accession>A0ABR1GV89</accession>
<dbReference type="Pfam" id="PF00144">
    <property type="entry name" value="Beta-lactamase"/>
    <property type="match status" value="1"/>
</dbReference>
<dbReference type="InterPro" id="IPR051478">
    <property type="entry name" value="Beta-lactamase-like_AB/R"/>
</dbReference>
<dbReference type="PANTHER" id="PTHR22935">
    <property type="entry name" value="PENICILLIN-BINDING PROTEIN"/>
    <property type="match status" value="1"/>
</dbReference>
<dbReference type="Proteomes" id="UP001498476">
    <property type="component" value="Unassembled WGS sequence"/>
</dbReference>
<evidence type="ECO:0008006" key="6">
    <source>
        <dbReference type="Google" id="ProtNLM"/>
    </source>
</evidence>
<feature type="domain" description="Beta-lactamase-like ARB-00930-like C-terminal" evidence="3">
    <location>
        <begin position="414"/>
        <end position="548"/>
    </location>
</feature>
<sequence length="550" mass="59704">MRLLLPSPVVMLLFSALPRTVFAQDSDDIPFSACPLIGAYYPPPTISKSSDAFSQLESRFTDVFDELIKNGGSEDYGETMPNTTSFSVVLFGGSNSLDDNPIFFEYHYTSPEDQSLTNTNLTSTTKLPLGDVTMVFTVYAWLADKGEQWEQPITKYLPELVDVKGSLSVPWEDVTIGSLAGQISGLSRQSQACVIGEPCDWKSFASDFAEKPPVFLPDTTPVVSYAAFQLLAFAMQRECGHRRGKRSWASVLENTLLRPLNMTSSGLLSAGMTDVFAIDGLNTSQIGEPGALSLVSSIEDLARAGHSMLSSTLLAPAVTRRWLHPNTDTSNLRNGVGRPWEVYRAGSTAISPVIDALTKSGAIGKYASYFGLVPDFGAGFAILAHDSTVKDRKLDLNVYADIASESIGYFQAIAAKEMALRYAGSYKGSHGAVAALNITDNSPGLEVQKLVIDKTDVKAEVAKKLDIKVADLDFRIYPTNVQDETKHQFIAVFQDRSAPVDKGTPTCITWQEVGATAGVEHSFDFLLDADGKSIGLEFPHLQTKLKRTGV</sequence>
<evidence type="ECO:0000256" key="1">
    <source>
        <dbReference type="SAM" id="SignalP"/>
    </source>
</evidence>
<organism evidence="4 5">
    <name type="scientific">Neonectria punicea</name>
    <dbReference type="NCBI Taxonomy" id="979145"/>
    <lineage>
        <taxon>Eukaryota</taxon>
        <taxon>Fungi</taxon>
        <taxon>Dikarya</taxon>
        <taxon>Ascomycota</taxon>
        <taxon>Pezizomycotina</taxon>
        <taxon>Sordariomycetes</taxon>
        <taxon>Hypocreomycetidae</taxon>
        <taxon>Hypocreales</taxon>
        <taxon>Nectriaceae</taxon>
        <taxon>Neonectria</taxon>
    </lineage>
</organism>
<reference evidence="4 5" key="1">
    <citation type="journal article" date="2025" name="Microbiol. Resour. Announc.">
        <title>Draft genome sequences for Neonectria magnoliae and Neonectria punicea, canker pathogens of Liriodendron tulipifera and Acer saccharum in West Virginia.</title>
        <authorList>
            <person name="Petronek H.M."/>
            <person name="Kasson M.T."/>
            <person name="Metheny A.M."/>
            <person name="Stauder C.M."/>
            <person name="Lovett B."/>
            <person name="Lynch S.C."/>
            <person name="Garnas J.R."/>
            <person name="Kasson L.R."/>
            <person name="Stajich J.E."/>
        </authorList>
    </citation>
    <scope>NUCLEOTIDE SEQUENCE [LARGE SCALE GENOMIC DNA]</scope>
    <source>
        <strain evidence="4 5">NRRL 64653</strain>
    </source>
</reference>
<evidence type="ECO:0000259" key="3">
    <source>
        <dbReference type="Pfam" id="PF26335"/>
    </source>
</evidence>
<dbReference type="PANTHER" id="PTHR22935:SF97">
    <property type="entry name" value="BETA-LACTAMASE-RELATED DOMAIN-CONTAINING PROTEIN"/>
    <property type="match status" value="1"/>
</dbReference>
<dbReference type="InterPro" id="IPR001466">
    <property type="entry name" value="Beta-lactam-related"/>
</dbReference>
<evidence type="ECO:0000313" key="5">
    <source>
        <dbReference type="Proteomes" id="UP001498476"/>
    </source>
</evidence>
<dbReference type="InterPro" id="IPR058664">
    <property type="entry name" value="ARB_00930-like_C"/>
</dbReference>
<dbReference type="InterPro" id="IPR012338">
    <property type="entry name" value="Beta-lactam/transpept-like"/>
</dbReference>
<evidence type="ECO:0000259" key="2">
    <source>
        <dbReference type="Pfam" id="PF00144"/>
    </source>
</evidence>
<name>A0ABR1GV89_9HYPO</name>
<proteinExistence type="predicted"/>
<feature type="chain" id="PRO_5045677734" description="Beta-lactamase-related domain-containing protein" evidence="1">
    <location>
        <begin position="24"/>
        <end position="550"/>
    </location>
</feature>
<comment type="caution">
    <text evidence="4">The sequence shown here is derived from an EMBL/GenBank/DDBJ whole genome shotgun (WGS) entry which is preliminary data.</text>
</comment>
<feature type="domain" description="Beta-lactamase-related" evidence="2">
    <location>
        <begin position="133"/>
        <end position="398"/>
    </location>
</feature>
<dbReference type="EMBL" id="JAZAVJ010000156">
    <property type="protein sequence ID" value="KAK7409300.1"/>
    <property type="molecule type" value="Genomic_DNA"/>
</dbReference>